<comment type="caution">
    <text evidence="1">The sequence shown here is derived from an EMBL/GenBank/DDBJ whole genome shotgun (WGS) entry which is preliminary data.</text>
</comment>
<accession>A0A645F7L2</accession>
<reference evidence="1" key="1">
    <citation type="submission" date="2019-08" db="EMBL/GenBank/DDBJ databases">
        <authorList>
            <person name="Kucharzyk K."/>
            <person name="Murdoch R.W."/>
            <person name="Higgins S."/>
            <person name="Loffler F."/>
        </authorList>
    </citation>
    <scope>NUCLEOTIDE SEQUENCE</scope>
</reference>
<evidence type="ECO:0000313" key="1">
    <source>
        <dbReference type="EMBL" id="MPN09512.1"/>
    </source>
</evidence>
<dbReference type="EMBL" id="VSSQ01055628">
    <property type="protein sequence ID" value="MPN09512.1"/>
    <property type="molecule type" value="Genomic_DNA"/>
</dbReference>
<gene>
    <name evidence="1" type="ORF">SDC9_156802</name>
</gene>
<sequence>MDSNVALETYRNKDLVEKTFGNRKARLNLRRTAVSSESSLYGNLFVQFLVLTYL</sequence>
<organism evidence="1">
    <name type="scientific">bioreactor metagenome</name>
    <dbReference type="NCBI Taxonomy" id="1076179"/>
    <lineage>
        <taxon>unclassified sequences</taxon>
        <taxon>metagenomes</taxon>
        <taxon>ecological metagenomes</taxon>
    </lineage>
</organism>
<evidence type="ECO:0008006" key="2">
    <source>
        <dbReference type="Google" id="ProtNLM"/>
    </source>
</evidence>
<name>A0A645F7L2_9ZZZZ</name>
<protein>
    <recommendedName>
        <fullName evidence="2">Transposase DDE domain-containing protein</fullName>
    </recommendedName>
</protein>
<proteinExistence type="predicted"/>
<dbReference type="AlphaFoldDB" id="A0A645F7L2"/>